<feature type="transmembrane region" description="Helical" evidence="3">
    <location>
        <begin position="24"/>
        <end position="42"/>
    </location>
</feature>
<dbReference type="PROSITE" id="PS50222">
    <property type="entry name" value="EF_HAND_2"/>
    <property type="match status" value="1"/>
</dbReference>
<evidence type="ECO:0000256" key="3">
    <source>
        <dbReference type="SAM" id="Phobius"/>
    </source>
</evidence>
<name>A0AA36MT21_9DINO</name>
<evidence type="ECO:0000259" key="4">
    <source>
        <dbReference type="PROSITE" id="PS50222"/>
    </source>
</evidence>
<dbReference type="EMBL" id="CAUJNA010000608">
    <property type="protein sequence ID" value="CAJ1379228.1"/>
    <property type="molecule type" value="Genomic_DNA"/>
</dbReference>
<feature type="domain" description="EF-hand" evidence="4">
    <location>
        <begin position="279"/>
        <end position="307"/>
    </location>
</feature>
<dbReference type="InterPro" id="IPR011992">
    <property type="entry name" value="EF-hand-dom_pair"/>
</dbReference>
<dbReference type="Proteomes" id="UP001178507">
    <property type="component" value="Unassembled WGS sequence"/>
</dbReference>
<reference evidence="5" key="1">
    <citation type="submission" date="2023-08" db="EMBL/GenBank/DDBJ databases">
        <authorList>
            <person name="Chen Y."/>
            <person name="Shah S."/>
            <person name="Dougan E. K."/>
            <person name="Thang M."/>
            <person name="Chan C."/>
        </authorList>
    </citation>
    <scope>NUCLEOTIDE SEQUENCE</scope>
</reference>
<feature type="transmembrane region" description="Helical" evidence="3">
    <location>
        <begin position="87"/>
        <end position="105"/>
    </location>
</feature>
<dbReference type="InterPro" id="IPR018247">
    <property type="entry name" value="EF_Hand_1_Ca_BS"/>
</dbReference>
<evidence type="ECO:0000256" key="1">
    <source>
        <dbReference type="ARBA" id="ARBA00022837"/>
    </source>
</evidence>
<evidence type="ECO:0000313" key="6">
    <source>
        <dbReference type="Proteomes" id="UP001178507"/>
    </source>
</evidence>
<keyword evidence="1" id="KW-0106">Calcium</keyword>
<keyword evidence="3" id="KW-1133">Transmembrane helix</keyword>
<dbReference type="SMART" id="SM00054">
    <property type="entry name" value="EFh"/>
    <property type="match status" value="1"/>
</dbReference>
<feature type="compositionally biased region" description="Acidic residues" evidence="2">
    <location>
        <begin position="340"/>
        <end position="356"/>
    </location>
</feature>
<protein>
    <recommendedName>
        <fullName evidence="4">EF-hand domain-containing protein</fullName>
    </recommendedName>
</protein>
<sequence>MMVLFSGIGPTAKAQENVAVGVGALAGSTIMLLTIPWFLGVLGGRVDYVGGKCLYAQEPKIQKTGVYNTFFRNGIRYKPEIKANAKIMLITSMTYLVIQIPALYVDNQQPTSSLKAITHENKKESAWALLGMIMCIVEFGAYLYMQYAAALPEQQVPHSVSSAEMLKAKVAGCMGWMREKMAGVGLAPAKARNYTTAIMRAQELGVKAWMEEFRRDWKLTENSEEKNKALLEKVSFPQDFLQTLAMWYRKYSSQDGRMGELDFDNLLRSLHLHGYNANELFKKVDTNSDGSIDLDEFTECFKHLASLPPNAPQGRRTKRQSQLQSASEKLNAEVAASAEEAPEEEEDEEEEEESMPEEFKEMSVADQRRQILLKSGYQMGLGTLLVLIFSDPMVDVLAEIGRAH</sequence>
<feature type="transmembrane region" description="Helical" evidence="3">
    <location>
        <begin position="125"/>
        <end position="145"/>
    </location>
</feature>
<keyword evidence="6" id="KW-1185">Reference proteome</keyword>
<evidence type="ECO:0000256" key="2">
    <source>
        <dbReference type="SAM" id="MobiDB-lite"/>
    </source>
</evidence>
<dbReference type="AlphaFoldDB" id="A0AA36MT21"/>
<dbReference type="SUPFAM" id="SSF47473">
    <property type="entry name" value="EF-hand"/>
    <property type="match status" value="1"/>
</dbReference>
<comment type="caution">
    <text evidence="5">The sequence shown here is derived from an EMBL/GenBank/DDBJ whole genome shotgun (WGS) entry which is preliminary data.</text>
</comment>
<keyword evidence="3" id="KW-0812">Transmembrane</keyword>
<evidence type="ECO:0000313" key="5">
    <source>
        <dbReference type="EMBL" id="CAJ1379228.1"/>
    </source>
</evidence>
<feature type="region of interest" description="Disordered" evidence="2">
    <location>
        <begin position="305"/>
        <end position="363"/>
    </location>
</feature>
<dbReference type="GO" id="GO:0005509">
    <property type="term" value="F:calcium ion binding"/>
    <property type="evidence" value="ECO:0007669"/>
    <property type="project" value="InterPro"/>
</dbReference>
<feature type="non-terminal residue" evidence="5">
    <location>
        <position position="404"/>
    </location>
</feature>
<dbReference type="InterPro" id="IPR002048">
    <property type="entry name" value="EF_hand_dom"/>
</dbReference>
<dbReference type="Pfam" id="PF00036">
    <property type="entry name" value="EF-hand_1"/>
    <property type="match status" value="1"/>
</dbReference>
<proteinExistence type="predicted"/>
<keyword evidence="3" id="KW-0472">Membrane</keyword>
<gene>
    <name evidence="5" type="ORF">EVOR1521_LOCUS7535</name>
</gene>
<accession>A0AA36MT21</accession>
<dbReference type="Gene3D" id="1.10.238.10">
    <property type="entry name" value="EF-hand"/>
    <property type="match status" value="1"/>
</dbReference>
<dbReference type="PROSITE" id="PS00018">
    <property type="entry name" value="EF_HAND_1"/>
    <property type="match status" value="1"/>
</dbReference>
<organism evidence="5 6">
    <name type="scientific">Effrenium voratum</name>
    <dbReference type="NCBI Taxonomy" id="2562239"/>
    <lineage>
        <taxon>Eukaryota</taxon>
        <taxon>Sar</taxon>
        <taxon>Alveolata</taxon>
        <taxon>Dinophyceae</taxon>
        <taxon>Suessiales</taxon>
        <taxon>Symbiodiniaceae</taxon>
        <taxon>Effrenium</taxon>
    </lineage>
</organism>